<organism evidence="1 2">
    <name type="scientific">Cirrhinus molitorella</name>
    <name type="common">mud carp</name>
    <dbReference type="NCBI Taxonomy" id="172907"/>
    <lineage>
        <taxon>Eukaryota</taxon>
        <taxon>Metazoa</taxon>
        <taxon>Chordata</taxon>
        <taxon>Craniata</taxon>
        <taxon>Vertebrata</taxon>
        <taxon>Euteleostomi</taxon>
        <taxon>Actinopterygii</taxon>
        <taxon>Neopterygii</taxon>
        <taxon>Teleostei</taxon>
        <taxon>Ostariophysi</taxon>
        <taxon>Cypriniformes</taxon>
        <taxon>Cyprinidae</taxon>
        <taxon>Labeoninae</taxon>
        <taxon>Labeonini</taxon>
        <taxon>Cirrhinus</taxon>
    </lineage>
</organism>
<reference evidence="1 2" key="1">
    <citation type="submission" date="2023-09" db="EMBL/GenBank/DDBJ databases">
        <authorList>
            <person name="Wang M."/>
        </authorList>
    </citation>
    <scope>NUCLEOTIDE SEQUENCE [LARGE SCALE GENOMIC DNA]</scope>
    <source>
        <strain evidence="1">GT-2023</strain>
        <tissue evidence="1">Liver</tissue>
    </source>
</reference>
<evidence type="ECO:0000313" key="2">
    <source>
        <dbReference type="Proteomes" id="UP001558613"/>
    </source>
</evidence>
<accession>A0ABR3MNG6</accession>
<proteinExistence type="predicted"/>
<name>A0ABR3MNG6_9TELE</name>
<comment type="caution">
    <text evidence="1">The sequence shown here is derived from an EMBL/GenBank/DDBJ whole genome shotgun (WGS) entry which is preliminary data.</text>
</comment>
<sequence>MRCCSCVGGESWHKDGRSVACWVESEVRVGSGRCVESSPAGREIAVGLHAGRTTVSSVGRLEGSERSDAGRLLPYYQSSLSFTSVKGTRI</sequence>
<keyword evidence="2" id="KW-1185">Reference proteome</keyword>
<protein>
    <submittedName>
        <fullName evidence="1">Uncharacterized protein</fullName>
    </submittedName>
</protein>
<dbReference type="Proteomes" id="UP001558613">
    <property type="component" value="Unassembled WGS sequence"/>
</dbReference>
<gene>
    <name evidence="1" type="ORF">QQF64_001852</name>
</gene>
<evidence type="ECO:0000313" key="1">
    <source>
        <dbReference type="EMBL" id="KAL1266177.1"/>
    </source>
</evidence>
<dbReference type="EMBL" id="JAYMGO010000010">
    <property type="protein sequence ID" value="KAL1266177.1"/>
    <property type="molecule type" value="Genomic_DNA"/>
</dbReference>